<dbReference type="AlphaFoldDB" id="A0A7X1CIB2"/>
<proteinExistence type="predicted"/>
<gene>
    <name evidence="2" type="ORF">HCA46_07500</name>
    <name evidence="3" type="ORF">HCA78_02405</name>
</gene>
<keyword evidence="1" id="KW-0175">Coiled coil</keyword>
<accession>A0A7X1CIB2</accession>
<name>A0A7X1CIB2_9LIST</name>
<evidence type="ECO:0000313" key="5">
    <source>
        <dbReference type="Proteomes" id="UP000547643"/>
    </source>
</evidence>
<dbReference type="Proteomes" id="UP000547643">
    <property type="component" value="Unassembled WGS sequence"/>
</dbReference>
<dbReference type="EMBL" id="JAARWW010000001">
    <property type="protein sequence ID" value="MBC2002604.1"/>
    <property type="molecule type" value="Genomic_DNA"/>
</dbReference>
<feature type="coiled-coil region" evidence="1">
    <location>
        <begin position="4"/>
        <end position="52"/>
    </location>
</feature>
<protein>
    <recommendedName>
        <fullName evidence="6">DUF5082 domain-containing protein</fullName>
    </recommendedName>
</protein>
<comment type="caution">
    <text evidence="2">The sequence shown here is derived from an EMBL/GenBank/DDBJ whole genome shotgun (WGS) entry which is preliminary data.</text>
</comment>
<reference evidence="4 5" key="1">
    <citation type="submission" date="2020-03" db="EMBL/GenBank/DDBJ databases">
        <title>Soil Listeria distribution.</title>
        <authorList>
            <person name="Liao J."/>
            <person name="Wiedmann M."/>
        </authorList>
    </citation>
    <scope>NUCLEOTIDE SEQUENCE [LARGE SCALE GENOMIC DNA]</scope>
    <source>
        <strain evidence="3 4">FSL L7-0435</strain>
        <strain evidence="2 5">FSL L7-1017</strain>
    </source>
</reference>
<dbReference type="Proteomes" id="UP000546806">
    <property type="component" value="Unassembled WGS sequence"/>
</dbReference>
<evidence type="ECO:0000256" key="1">
    <source>
        <dbReference type="SAM" id="Coils"/>
    </source>
</evidence>
<feature type="coiled-coil region" evidence="1">
    <location>
        <begin position="108"/>
        <end position="135"/>
    </location>
</feature>
<evidence type="ECO:0000313" key="4">
    <source>
        <dbReference type="Proteomes" id="UP000546806"/>
    </source>
</evidence>
<dbReference type="RefSeq" id="WP_185494810.1">
    <property type="nucleotide sequence ID" value="NZ_JAARUV010000002.1"/>
</dbReference>
<organism evidence="2 5">
    <name type="scientific">Listeria booriae</name>
    <dbReference type="NCBI Taxonomy" id="1552123"/>
    <lineage>
        <taxon>Bacteria</taxon>
        <taxon>Bacillati</taxon>
        <taxon>Bacillota</taxon>
        <taxon>Bacilli</taxon>
        <taxon>Bacillales</taxon>
        <taxon>Listeriaceae</taxon>
        <taxon>Listeria</taxon>
    </lineage>
</organism>
<dbReference type="EMBL" id="JAARUV010000002">
    <property type="protein sequence ID" value="MBC1778675.1"/>
    <property type="molecule type" value="Genomic_DNA"/>
</dbReference>
<evidence type="ECO:0000313" key="3">
    <source>
        <dbReference type="EMBL" id="MBC2002604.1"/>
    </source>
</evidence>
<evidence type="ECO:0008006" key="6">
    <source>
        <dbReference type="Google" id="ProtNLM"/>
    </source>
</evidence>
<evidence type="ECO:0000313" key="2">
    <source>
        <dbReference type="EMBL" id="MBC1778675.1"/>
    </source>
</evidence>
<sequence length="155" mass="17515">MSKKDQLNDKIVENQANLDIQNKNYANELAVKNNLEADKARVIKSRNKLEEIMATFAPIMQRANNTENGSALKTNGKGEGNYADRIADAYDAKIAEISSRYSFCSYNRDAMNLAIHELDRRISKAESNMDFASKMQAVYQGVLSETQRQLDVEED</sequence>